<dbReference type="Proteomes" id="UP001519306">
    <property type="component" value="Unassembled WGS sequence"/>
</dbReference>
<organism evidence="2 3">
    <name type="scientific">Peptoniphilus stercorisuis</name>
    <dbReference type="NCBI Taxonomy" id="1436965"/>
    <lineage>
        <taxon>Bacteria</taxon>
        <taxon>Bacillati</taxon>
        <taxon>Bacillota</taxon>
        <taxon>Tissierellia</taxon>
        <taxon>Tissierellales</taxon>
        <taxon>Peptoniphilaceae</taxon>
        <taxon>Peptoniphilus</taxon>
    </lineage>
</organism>
<dbReference type="InterPro" id="IPR001437">
    <property type="entry name" value="Tscrpt_elong_fac_GreA/B_C"/>
</dbReference>
<feature type="domain" description="Transcription elongation factor GreA/GreB C-terminal" evidence="1">
    <location>
        <begin position="122"/>
        <end position="177"/>
    </location>
</feature>
<protein>
    <submittedName>
        <fullName evidence="2">Transcription elongation GreA/GreB family factor</fullName>
    </submittedName>
</protein>
<evidence type="ECO:0000313" key="2">
    <source>
        <dbReference type="EMBL" id="MBP2024611.1"/>
    </source>
</evidence>
<name>A0ABS4KA04_9FIRM</name>
<keyword evidence="3" id="KW-1185">Reference proteome</keyword>
<dbReference type="Pfam" id="PF01272">
    <property type="entry name" value="GreA_GreB"/>
    <property type="match status" value="1"/>
</dbReference>
<evidence type="ECO:0000259" key="1">
    <source>
        <dbReference type="Pfam" id="PF01272"/>
    </source>
</evidence>
<evidence type="ECO:0000313" key="3">
    <source>
        <dbReference type="Proteomes" id="UP001519306"/>
    </source>
</evidence>
<accession>A0ABS4KA04</accession>
<dbReference type="EMBL" id="JAGGLJ010000001">
    <property type="protein sequence ID" value="MBP2024611.1"/>
    <property type="molecule type" value="Genomic_DNA"/>
</dbReference>
<dbReference type="Gene3D" id="3.10.50.30">
    <property type="entry name" value="Transcription elongation factor, GreA/GreB, C-terminal domain"/>
    <property type="match status" value="1"/>
</dbReference>
<dbReference type="RefSeq" id="WP_210059914.1">
    <property type="nucleotide sequence ID" value="NZ_JAGGLJ010000001.1"/>
</dbReference>
<sequence>MSKNAFIEVPYNIGYLTMDEDDSRRHKSRCIYLVDKYDCKKYESCIGSSHCQYYKEKEINKEINDELIQSDIPKQEMDKNLYNATVGKMFEKYRENKLKKEKTEKKENQNKQIDFIDDEYRKTVEVGSLVEVKYVEDDLVDLYKIVLENEDILNNKINANSPIAKELLGREIGDKFTL</sequence>
<comment type="caution">
    <text evidence="2">The sequence shown here is derived from an EMBL/GenBank/DDBJ whole genome shotgun (WGS) entry which is preliminary data.</text>
</comment>
<dbReference type="InterPro" id="IPR036953">
    <property type="entry name" value="GreA/GreB_C_sf"/>
</dbReference>
<reference evidence="2 3" key="1">
    <citation type="submission" date="2021-03" db="EMBL/GenBank/DDBJ databases">
        <title>Genomic Encyclopedia of Type Strains, Phase IV (KMG-IV): sequencing the most valuable type-strain genomes for metagenomic binning, comparative biology and taxonomic classification.</title>
        <authorList>
            <person name="Goeker M."/>
        </authorList>
    </citation>
    <scope>NUCLEOTIDE SEQUENCE [LARGE SCALE GENOMIC DNA]</scope>
    <source>
        <strain evidence="2 3">DSM 27563</strain>
    </source>
</reference>
<proteinExistence type="predicted"/>
<gene>
    <name evidence="2" type="ORF">J2Z71_000126</name>
</gene>
<dbReference type="SUPFAM" id="SSF54534">
    <property type="entry name" value="FKBP-like"/>
    <property type="match status" value="1"/>
</dbReference>